<dbReference type="PROSITE" id="PS50088">
    <property type="entry name" value="ANK_REPEAT"/>
    <property type="match status" value="3"/>
</dbReference>
<accession>A0A9W8RNP9</accession>
<comment type="caution">
    <text evidence="3">The sequence shown here is derived from an EMBL/GenBank/DDBJ whole genome shotgun (WGS) entry which is preliminary data.</text>
</comment>
<keyword evidence="4" id="KW-1185">Reference proteome</keyword>
<dbReference type="SMART" id="SM00248">
    <property type="entry name" value="ANK"/>
    <property type="match status" value="8"/>
</dbReference>
<dbReference type="OrthoDB" id="1577640at2759"/>
<evidence type="ECO:0000259" key="2">
    <source>
        <dbReference type="Pfam" id="PF22939"/>
    </source>
</evidence>
<gene>
    <name evidence="3" type="ORF">NW762_013394</name>
</gene>
<dbReference type="PRINTS" id="PR01415">
    <property type="entry name" value="ANKYRIN"/>
</dbReference>
<feature type="repeat" description="ANK" evidence="1">
    <location>
        <begin position="421"/>
        <end position="459"/>
    </location>
</feature>
<dbReference type="InterPro" id="IPR054471">
    <property type="entry name" value="GPIID_WHD"/>
</dbReference>
<feature type="repeat" description="ANK" evidence="1">
    <location>
        <begin position="251"/>
        <end position="274"/>
    </location>
</feature>
<dbReference type="PANTHER" id="PTHR24118:SF99">
    <property type="entry name" value="POTE ANKYRIN DOMAIN FAMILY MEMBER 3C-RELATED"/>
    <property type="match status" value="1"/>
</dbReference>
<dbReference type="Proteomes" id="UP001152049">
    <property type="component" value="Unassembled WGS sequence"/>
</dbReference>
<evidence type="ECO:0000313" key="4">
    <source>
        <dbReference type="Proteomes" id="UP001152049"/>
    </source>
</evidence>
<dbReference type="Pfam" id="PF12796">
    <property type="entry name" value="Ank_2"/>
    <property type="match status" value="2"/>
</dbReference>
<dbReference type="InterPro" id="IPR036770">
    <property type="entry name" value="Ankyrin_rpt-contain_sf"/>
</dbReference>
<proteinExistence type="predicted"/>
<name>A0A9W8RNP9_9HYPO</name>
<dbReference type="Gene3D" id="1.25.40.20">
    <property type="entry name" value="Ankyrin repeat-containing domain"/>
    <property type="match status" value="2"/>
</dbReference>
<evidence type="ECO:0000256" key="1">
    <source>
        <dbReference type="PROSITE-ProRule" id="PRU00023"/>
    </source>
</evidence>
<feature type="repeat" description="ANK" evidence="1">
    <location>
        <begin position="353"/>
        <end position="385"/>
    </location>
</feature>
<dbReference type="SUPFAM" id="SSF48403">
    <property type="entry name" value="Ankyrin repeat"/>
    <property type="match status" value="1"/>
</dbReference>
<dbReference type="AlphaFoldDB" id="A0A9W8RNP9"/>
<dbReference type="EMBL" id="JAOQAZ010000041">
    <property type="protein sequence ID" value="KAJ4246842.1"/>
    <property type="molecule type" value="Genomic_DNA"/>
</dbReference>
<feature type="domain" description="GPI inositol-deacylase winged helix" evidence="2">
    <location>
        <begin position="77"/>
        <end position="154"/>
    </location>
</feature>
<dbReference type="Pfam" id="PF00023">
    <property type="entry name" value="Ank"/>
    <property type="match status" value="3"/>
</dbReference>
<dbReference type="PANTHER" id="PTHR24118">
    <property type="entry name" value="POTE ANKYRIN DOMAIN"/>
    <property type="match status" value="1"/>
</dbReference>
<dbReference type="PROSITE" id="PS50297">
    <property type="entry name" value="ANK_REP_REGION"/>
    <property type="match status" value="3"/>
</dbReference>
<organism evidence="3 4">
    <name type="scientific">Fusarium torreyae</name>
    <dbReference type="NCBI Taxonomy" id="1237075"/>
    <lineage>
        <taxon>Eukaryota</taxon>
        <taxon>Fungi</taxon>
        <taxon>Dikarya</taxon>
        <taxon>Ascomycota</taxon>
        <taxon>Pezizomycotina</taxon>
        <taxon>Sordariomycetes</taxon>
        <taxon>Hypocreomycetidae</taxon>
        <taxon>Hypocreales</taxon>
        <taxon>Nectriaceae</taxon>
        <taxon>Fusarium</taxon>
    </lineage>
</organism>
<sequence>MHELPAFVGRNKDLQKRIKDVIIDKVDGMFLLARLHLNSLIGQVTENGIIDELSALPDGYNEAYEKCMERIEGQIGNRKMLAKKLLSWITCAEVPLTVPELKHALAVRIDQPSLSEGDIPQEMVEVCAGLIKIEPESQVIRLVHYTTQEYFQREHERWFPNAQVDMILTCLTAGCTLNATDSWGRTPLLLAAEEGCDSTVRRLILERDIEINATGITKRTPLLCAARNGYDGVVEALLKHPSIEINARDKRGRTPLSLAAFDGHGAVVELLLKHPDVDVNIQNWGKHTPLSLVAYNGHDTIVSLMLKKRNINVNTRNRFGEIALGLAVRYGHKEVVGLLAPFNKIEIYCIDGEGRTALMLAVTQKNVSVIEELLDHQATWGAQDPDGRTALHLAVIGGNEEDASSLVSKEYRGNLEIRDAYGFTPLHLASRATEWLGETGVRIVKLLIKEGADDKTRTCLGLTAEEIEESVRRNSVARLQLVQTDPKHRSTPETTHKDDQERMSMLMEVKMGTWNLLFGRTRSRDSDVLKSTIYNVLNIEIETNSGGTHMAQTLT</sequence>
<evidence type="ECO:0000313" key="3">
    <source>
        <dbReference type="EMBL" id="KAJ4246842.1"/>
    </source>
</evidence>
<reference evidence="3" key="1">
    <citation type="submission" date="2022-09" db="EMBL/GenBank/DDBJ databases">
        <title>Fusarium specimens isolated from Avocado Roots.</title>
        <authorList>
            <person name="Stajich J."/>
            <person name="Roper C."/>
            <person name="Heimlech-Rivalta G."/>
        </authorList>
    </citation>
    <scope>NUCLEOTIDE SEQUENCE</scope>
    <source>
        <strain evidence="3">CF00136</strain>
    </source>
</reference>
<protein>
    <recommendedName>
        <fullName evidence="2">GPI inositol-deacylase winged helix domain-containing protein</fullName>
    </recommendedName>
</protein>
<dbReference type="InterPro" id="IPR002110">
    <property type="entry name" value="Ankyrin_rpt"/>
</dbReference>
<dbReference type="Pfam" id="PF22939">
    <property type="entry name" value="WHD_GPIID"/>
    <property type="match status" value="1"/>
</dbReference>
<keyword evidence="1" id="KW-0040">ANK repeat</keyword>